<proteinExistence type="predicted"/>
<gene>
    <name evidence="2" type="ORF">GCWU000324_00448</name>
</gene>
<organism evidence="2 3">
    <name type="scientific">Kingella oralis ATCC 51147</name>
    <dbReference type="NCBI Taxonomy" id="629741"/>
    <lineage>
        <taxon>Bacteria</taxon>
        <taxon>Pseudomonadati</taxon>
        <taxon>Pseudomonadota</taxon>
        <taxon>Betaproteobacteria</taxon>
        <taxon>Neisseriales</taxon>
        <taxon>Neisseriaceae</taxon>
        <taxon>Kingella</taxon>
    </lineage>
</organism>
<evidence type="ECO:0000256" key="1">
    <source>
        <dbReference type="SAM" id="MobiDB-lite"/>
    </source>
</evidence>
<accession>C4GHW0</accession>
<name>C4GHW0_9NEIS</name>
<feature type="region of interest" description="Disordered" evidence="1">
    <location>
        <begin position="26"/>
        <end position="46"/>
    </location>
</feature>
<dbReference type="HOGENOM" id="CLU_3184728_0_0_4"/>
<evidence type="ECO:0000313" key="2">
    <source>
        <dbReference type="EMBL" id="EEP68548.1"/>
    </source>
</evidence>
<protein>
    <submittedName>
        <fullName evidence="2">Uncharacterized protein</fullName>
    </submittedName>
</protein>
<keyword evidence="3" id="KW-1185">Reference proteome</keyword>
<dbReference type="EMBL" id="ACJW02000002">
    <property type="protein sequence ID" value="EEP68548.1"/>
    <property type="molecule type" value="Genomic_DNA"/>
</dbReference>
<reference evidence="2" key="1">
    <citation type="submission" date="2009-04" db="EMBL/GenBank/DDBJ databases">
        <authorList>
            <person name="Weinstock G."/>
            <person name="Sodergren E."/>
            <person name="Clifton S."/>
            <person name="Fulton L."/>
            <person name="Fulton B."/>
            <person name="Courtney L."/>
            <person name="Fronick C."/>
            <person name="Harrison M."/>
            <person name="Strong C."/>
            <person name="Farmer C."/>
            <person name="Delahaunty K."/>
            <person name="Markovic C."/>
            <person name="Hall O."/>
            <person name="Minx P."/>
            <person name="Tomlinson C."/>
            <person name="Mitreva M."/>
            <person name="Nelson J."/>
            <person name="Hou S."/>
            <person name="Wollam A."/>
            <person name="Pepin K.H."/>
            <person name="Johnson M."/>
            <person name="Bhonagiri V."/>
            <person name="Nash W.E."/>
            <person name="Warren W."/>
            <person name="Chinwalla A."/>
            <person name="Mardis E.R."/>
            <person name="Wilson R.K."/>
        </authorList>
    </citation>
    <scope>NUCLEOTIDE SEQUENCE [LARGE SCALE GENOMIC DNA]</scope>
    <source>
        <strain evidence="2">ATCC 51147</strain>
    </source>
</reference>
<evidence type="ECO:0000313" key="3">
    <source>
        <dbReference type="Proteomes" id="UP000003009"/>
    </source>
</evidence>
<dbReference type="STRING" id="629741.GCWU000324_00448"/>
<sequence length="46" mass="5285">MFCVMRLRRMGGRMIAFNPLRARQAIAPIPPTQRQPENGRGAFQRS</sequence>
<dbReference type="AlphaFoldDB" id="C4GHW0"/>
<dbReference type="Proteomes" id="UP000003009">
    <property type="component" value="Unassembled WGS sequence"/>
</dbReference>
<comment type="caution">
    <text evidence="2">The sequence shown here is derived from an EMBL/GenBank/DDBJ whole genome shotgun (WGS) entry which is preliminary data.</text>
</comment>